<gene>
    <name evidence="1" type="ORF">SDC9_193752</name>
</gene>
<sequence>MQYTKKEIISIIQNTVREVTKVNVDSDNVNLLNLQLDIHPADFLYIFDELERRLEIPVTEVLKGYDYSIFRVDKLSDAFMEMLECKK</sequence>
<dbReference type="AlphaFoldDB" id="A0A645I702"/>
<evidence type="ECO:0008006" key="2">
    <source>
        <dbReference type="Google" id="ProtNLM"/>
    </source>
</evidence>
<accession>A0A645I702</accession>
<dbReference type="EMBL" id="VSSQ01106625">
    <property type="protein sequence ID" value="MPN46169.1"/>
    <property type="molecule type" value="Genomic_DNA"/>
</dbReference>
<comment type="caution">
    <text evidence="1">The sequence shown here is derived from an EMBL/GenBank/DDBJ whole genome shotgun (WGS) entry which is preliminary data.</text>
</comment>
<proteinExistence type="predicted"/>
<evidence type="ECO:0000313" key="1">
    <source>
        <dbReference type="EMBL" id="MPN46169.1"/>
    </source>
</evidence>
<name>A0A645I702_9ZZZZ</name>
<protein>
    <recommendedName>
        <fullName evidence="2">Carrier domain-containing protein</fullName>
    </recommendedName>
</protein>
<organism evidence="1">
    <name type="scientific">bioreactor metagenome</name>
    <dbReference type="NCBI Taxonomy" id="1076179"/>
    <lineage>
        <taxon>unclassified sequences</taxon>
        <taxon>metagenomes</taxon>
        <taxon>ecological metagenomes</taxon>
    </lineage>
</organism>
<reference evidence="1" key="1">
    <citation type="submission" date="2019-08" db="EMBL/GenBank/DDBJ databases">
        <authorList>
            <person name="Kucharzyk K."/>
            <person name="Murdoch R.W."/>
            <person name="Higgins S."/>
            <person name="Loffler F."/>
        </authorList>
    </citation>
    <scope>NUCLEOTIDE SEQUENCE</scope>
</reference>